<feature type="compositionally biased region" description="Acidic residues" evidence="1">
    <location>
        <begin position="136"/>
        <end position="146"/>
    </location>
</feature>
<evidence type="ECO:0000256" key="1">
    <source>
        <dbReference type="SAM" id="MobiDB-lite"/>
    </source>
</evidence>
<feature type="compositionally biased region" description="Basic and acidic residues" evidence="1">
    <location>
        <begin position="147"/>
        <end position="160"/>
    </location>
</feature>
<protein>
    <submittedName>
        <fullName evidence="2">Uncharacterized protein</fullName>
    </submittedName>
</protein>
<evidence type="ECO:0000313" key="2">
    <source>
        <dbReference type="EMBL" id="KIK20550.1"/>
    </source>
</evidence>
<dbReference type="Proteomes" id="UP000054018">
    <property type="component" value="Unassembled WGS sequence"/>
</dbReference>
<dbReference type="EMBL" id="KN833763">
    <property type="protein sequence ID" value="KIK20550.1"/>
    <property type="molecule type" value="Genomic_DNA"/>
</dbReference>
<reference evidence="3" key="2">
    <citation type="submission" date="2015-01" db="EMBL/GenBank/DDBJ databases">
        <title>Evolutionary Origins and Diversification of the Mycorrhizal Mutualists.</title>
        <authorList>
            <consortium name="DOE Joint Genome Institute"/>
            <consortium name="Mycorrhizal Genomics Consortium"/>
            <person name="Kohler A."/>
            <person name="Kuo A."/>
            <person name="Nagy L.G."/>
            <person name="Floudas D."/>
            <person name="Copeland A."/>
            <person name="Barry K.W."/>
            <person name="Cichocki N."/>
            <person name="Veneault-Fourrey C."/>
            <person name="LaButti K."/>
            <person name="Lindquist E.A."/>
            <person name="Lipzen A."/>
            <person name="Lundell T."/>
            <person name="Morin E."/>
            <person name="Murat C."/>
            <person name="Riley R."/>
            <person name="Ohm R."/>
            <person name="Sun H."/>
            <person name="Tunlid A."/>
            <person name="Henrissat B."/>
            <person name="Grigoriev I.V."/>
            <person name="Hibbett D.S."/>
            <person name="Martin F."/>
        </authorList>
    </citation>
    <scope>NUCLEOTIDE SEQUENCE [LARGE SCALE GENOMIC DNA]</scope>
    <source>
        <strain evidence="3">441</strain>
    </source>
</reference>
<reference evidence="2 3" key="1">
    <citation type="submission" date="2014-04" db="EMBL/GenBank/DDBJ databases">
        <authorList>
            <consortium name="DOE Joint Genome Institute"/>
            <person name="Kuo A."/>
            <person name="Kohler A."/>
            <person name="Costa M.D."/>
            <person name="Nagy L.G."/>
            <person name="Floudas D."/>
            <person name="Copeland A."/>
            <person name="Barry K.W."/>
            <person name="Cichocki N."/>
            <person name="Veneault-Fourrey C."/>
            <person name="LaButti K."/>
            <person name="Lindquist E.A."/>
            <person name="Lipzen A."/>
            <person name="Lundell T."/>
            <person name="Morin E."/>
            <person name="Murat C."/>
            <person name="Sun H."/>
            <person name="Tunlid A."/>
            <person name="Henrissat B."/>
            <person name="Grigoriev I.V."/>
            <person name="Hibbett D.S."/>
            <person name="Martin F."/>
            <person name="Nordberg H.P."/>
            <person name="Cantor M.N."/>
            <person name="Hua S.X."/>
        </authorList>
    </citation>
    <scope>NUCLEOTIDE SEQUENCE [LARGE SCALE GENOMIC DNA]</scope>
    <source>
        <strain evidence="2 3">441</strain>
    </source>
</reference>
<organism evidence="2 3">
    <name type="scientific">Pisolithus microcarpus 441</name>
    <dbReference type="NCBI Taxonomy" id="765257"/>
    <lineage>
        <taxon>Eukaryota</taxon>
        <taxon>Fungi</taxon>
        <taxon>Dikarya</taxon>
        <taxon>Basidiomycota</taxon>
        <taxon>Agaricomycotina</taxon>
        <taxon>Agaricomycetes</taxon>
        <taxon>Agaricomycetidae</taxon>
        <taxon>Boletales</taxon>
        <taxon>Sclerodermatineae</taxon>
        <taxon>Pisolithaceae</taxon>
        <taxon>Pisolithus</taxon>
    </lineage>
</organism>
<dbReference type="HOGENOM" id="CLU_041699_1_0_1"/>
<name>A0A0C9Y7C8_9AGAM</name>
<dbReference type="AlphaFoldDB" id="A0A0C9Y7C8"/>
<keyword evidence="3" id="KW-1185">Reference proteome</keyword>
<accession>A0A0C9Y7C8</accession>
<feature type="compositionally biased region" description="Basic residues" evidence="1">
    <location>
        <begin position="177"/>
        <end position="190"/>
    </location>
</feature>
<evidence type="ECO:0000313" key="3">
    <source>
        <dbReference type="Proteomes" id="UP000054018"/>
    </source>
</evidence>
<feature type="region of interest" description="Disordered" evidence="1">
    <location>
        <begin position="267"/>
        <end position="312"/>
    </location>
</feature>
<feature type="region of interest" description="Disordered" evidence="1">
    <location>
        <begin position="86"/>
        <end position="233"/>
    </location>
</feature>
<sequence>MQESVRAIADRTDNVPPMLIGVDKFICWMDDIGTPGVPFPDWNSCLFPTPASIAGHPWLLTIESRFDATRAGWMVRLESPTADPVLVRVPTTPKPENRPISNVAPSHPMSVNKGKGKALPAESQAIERERTTQGDVNEDGESEVVEPDVHMDEEMSEPVRGRSKKRARSQSESRPSSTRRKSQSRTKRSSRRDGEPKGEGMSVPSDPPMTPKPKYGQAQVAAHTTPPPDPHTCRTCINRKVVCTWTVGNIPCDPCKKHKIGCGKGNIRHASTAHTPKTPAKRQATPTPRNSPRPRTPIPLSEVEGSLSSAPQRRVTLVVRPPREAPQKHAIPPVIRAEPSTNTPLPAPPIPPINPSNISYHRRLDDIIKHQDLIFGRVDEVDRQVADVAGRILVQYQDHMQALEGELADCRLTVGTLTHEIETLRASVHGAHPAQSTEPPPVEADLFNLFGPSTNNAATVEAKESIATQLQGLVFMATPSGQEMVMSGQQDSSLAAPVEVDSSLM</sequence>
<proteinExistence type="predicted"/>
<gene>
    <name evidence="2" type="ORF">PISMIDRAFT_12919</name>
</gene>